<dbReference type="Proteomes" id="UP000037747">
    <property type="component" value="Unassembled WGS sequence"/>
</dbReference>
<evidence type="ECO:0000313" key="2">
    <source>
        <dbReference type="Proteomes" id="UP000037747"/>
    </source>
</evidence>
<protein>
    <recommendedName>
        <fullName evidence="3">Small CPxCG-related zinc finger protein</fullName>
    </recommendedName>
</protein>
<dbReference type="AlphaFoldDB" id="A0A0M9ASV9"/>
<dbReference type="EMBL" id="LIST01000001">
    <property type="protein sequence ID" value="KOX98157.1"/>
    <property type="molecule type" value="Genomic_DNA"/>
</dbReference>
<gene>
    <name evidence="1" type="ORF">AMR74_04495</name>
</gene>
<reference evidence="1 2" key="1">
    <citation type="submission" date="2015-08" db="EMBL/GenBank/DDBJ databases">
        <title>Genomes of Isolates from Cabo Rojo, PR.</title>
        <authorList>
            <person name="Sanchez-Nieves R.L."/>
            <person name="Montalvo-Rodriguez R."/>
        </authorList>
    </citation>
    <scope>NUCLEOTIDE SEQUENCE [LARGE SCALE GENOMIC DNA]</scope>
    <source>
        <strain evidence="1 2">5</strain>
    </source>
</reference>
<name>A0A0M9ASV9_9EURY</name>
<dbReference type="PATRIC" id="fig|1705389.3.peg.1211"/>
<evidence type="ECO:0008006" key="3">
    <source>
        <dbReference type="Google" id="ProtNLM"/>
    </source>
</evidence>
<keyword evidence="2" id="KW-1185">Reference proteome</keyword>
<dbReference type="OrthoDB" id="103460at2157"/>
<sequence>MDHRCPDCAVTMEEVEFSMGDAWNAHVKTGEKRSGLLGKLGMNERKELTTVMCPECGLVRHYAEFDE</sequence>
<comment type="caution">
    <text evidence="1">The sequence shown here is derived from an EMBL/GenBank/DDBJ whole genome shotgun (WGS) entry which is preliminary data.</text>
</comment>
<dbReference type="RefSeq" id="WP_053770841.1">
    <property type="nucleotide sequence ID" value="NZ_LIST01000001.1"/>
</dbReference>
<evidence type="ECO:0000313" key="1">
    <source>
        <dbReference type="EMBL" id="KOX98157.1"/>
    </source>
</evidence>
<proteinExistence type="predicted"/>
<accession>A0A0M9ASV9</accession>
<organism evidence="1 2">
    <name type="scientific">Halorubrum tropicale</name>
    <dbReference type="NCBI Taxonomy" id="1765655"/>
    <lineage>
        <taxon>Archaea</taxon>
        <taxon>Methanobacteriati</taxon>
        <taxon>Methanobacteriota</taxon>
        <taxon>Stenosarchaea group</taxon>
        <taxon>Halobacteria</taxon>
        <taxon>Halobacteriales</taxon>
        <taxon>Haloferacaceae</taxon>
        <taxon>Halorubrum</taxon>
    </lineage>
</organism>